<gene>
    <name evidence="7" type="ORF">I7X30_09170</name>
</gene>
<evidence type="ECO:0000313" key="8">
    <source>
        <dbReference type="Proteomes" id="UP000641139"/>
    </source>
</evidence>
<keyword evidence="1" id="KW-0678">Repressor</keyword>
<evidence type="ECO:0000256" key="3">
    <source>
        <dbReference type="ARBA" id="ARBA00022679"/>
    </source>
</evidence>
<dbReference type="PROSITE" id="PS51186">
    <property type="entry name" value="GNAT"/>
    <property type="match status" value="1"/>
</dbReference>
<organism evidence="7 8">
    <name type="scientific">Capnocytophaga periodontitidis</name>
    <dbReference type="NCBI Taxonomy" id="2795027"/>
    <lineage>
        <taxon>Bacteria</taxon>
        <taxon>Pseudomonadati</taxon>
        <taxon>Bacteroidota</taxon>
        <taxon>Flavobacteriia</taxon>
        <taxon>Flavobacteriales</taxon>
        <taxon>Flavobacteriaceae</taxon>
        <taxon>Capnocytophaga</taxon>
    </lineage>
</organism>
<dbReference type="RefSeq" id="WP_198466856.1">
    <property type="nucleotide sequence ID" value="NZ_JAEFDC010000007.1"/>
</dbReference>
<evidence type="ECO:0000256" key="1">
    <source>
        <dbReference type="ARBA" id="ARBA00022491"/>
    </source>
</evidence>
<dbReference type="InterPro" id="IPR016181">
    <property type="entry name" value="Acyl_CoA_acyltransferase"/>
</dbReference>
<dbReference type="PANTHER" id="PTHR36449">
    <property type="entry name" value="ACETYLTRANSFERASE-RELATED"/>
    <property type="match status" value="1"/>
</dbReference>
<comment type="catalytic activity">
    <reaction evidence="5">
        <text>glycyl-tRNA(Gly) + acetyl-CoA = N-acetylglycyl-tRNA(Gly) + CoA + H(+)</text>
        <dbReference type="Rhea" id="RHEA:81867"/>
        <dbReference type="Rhea" id="RHEA-COMP:9683"/>
        <dbReference type="Rhea" id="RHEA-COMP:19766"/>
        <dbReference type="ChEBI" id="CHEBI:15378"/>
        <dbReference type="ChEBI" id="CHEBI:57287"/>
        <dbReference type="ChEBI" id="CHEBI:57288"/>
        <dbReference type="ChEBI" id="CHEBI:78522"/>
        <dbReference type="ChEBI" id="CHEBI:232036"/>
    </reaction>
</comment>
<sequence length="189" mass="22005">MEVDSNILQGLNFLRLKKGYHIKPFDCEDNDLNEFLFEKAIPYRKEMLATTFLIENKERTLGYYSLLSDSFRVEETLFTSKNQYNKFKKILPHPKRYLKSIPSVKIGRLAIDKSFKGKGLGRIIIDTIINYCIELNEDQACRLVTVDAYAQAVSFYQKIGFEFLSNLDEGEATRLMFLDLATFIDDNRI</sequence>
<dbReference type="PANTHER" id="PTHR36449:SF1">
    <property type="entry name" value="ACETYLTRANSFERASE"/>
    <property type="match status" value="1"/>
</dbReference>
<dbReference type="Pfam" id="PF13673">
    <property type="entry name" value="Acetyltransf_10"/>
    <property type="match status" value="1"/>
</dbReference>
<dbReference type="EMBL" id="JAEFDC010000007">
    <property type="protein sequence ID" value="MBI1647225.1"/>
    <property type="molecule type" value="Genomic_DNA"/>
</dbReference>
<reference evidence="7 8" key="1">
    <citation type="journal article" date="2021" name="Int. J. Syst. Evol. Microbiol.">
        <title>Capnocytophaga periodontitidis sp. nov., isolated from subgingival plaque of periodontitis patient.</title>
        <authorList>
            <person name="Zhang Y."/>
            <person name="Qiao D."/>
            <person name="Shi W."/>
            <person name="Wu D."/>
            <person name="Cai M."/>
        </authorList>
    </citation>
    <scope>NUCLEOTIDE SEQUENCE [LARGE SCALE GENOMIC DNA]</scope>
    <source>
        <strain evidence="7 8">051621</strain>
    </source>
</reference>
<keyword evidence="8" id="KW-1185">Reference proteome</keyword>
<keyword evidence="4" id="KW-0012">Acyltransferase</keyword>
<evidence type="ECO:0000256" key="5">
    <source>
        <dbReference type="ARBA" id="ARBA00049880"/>
    </source>
</evidence>
<keyword evidence="2" id="KW-1277">Toxin-antitoxin system</keyword>
<dbReference type="SUPFAM" id="SSF55729">
    <property type="entry name" value="Acyl-CoA N-acyltransferases (Nat)"/>
    <property type="match status" value="1"/>
</dbReference>
<evidence type="ECO:0000256" key="2">
    <source>
        <dbReference type="ARBA" id="ARBA00022649"/>
    </source>
</evidence>
<feature type="domain" description="N-acetyltransferase" evidence="6">
    <location>
        <begin position="20"/>
        <end position="181"/>
    </location>
</feature>
<evidence type="ECO:0000313" key="7">
    <source>
        <dbReference type="EMBL" id="MBI1647225.1"/>
    </source>
</evidence>
<proteinExistence type="predicted"/>
<dbReference type="Gene3D" id="3.40.630.30">
    <property type="match status" value="1"/>
</dbReference>
<dbReference type="Proteomes" id="UP000641139">
    <property type="component" value="Unassembled WGS sequence"/>
</dbReference>
<protein>
    <submittedName>
        <fullName evidence="7">GNAT family N-acetyltransferase</fullName>
    </submittedName>
</protein>
<evidence type="ECO:0000259" key="6">
    <source>
        <dbReference type="PROSITE" id="PS51186"/>
    </source>
</evidence>
<keyword evidence="3" id="KW-0808">Transferase</keyword>
<name>A0ABS0SN77_9FLAO</name>
<accession>A0ABS0SN77</accession>
<evidence type="ECO:0000256" key="4">
    <source>
        <dbReference type="ARBA" id="ARBA00023315"/>
    </source>
</evidence>
<comment type="caution">
    <text evidence="7">The sequence shown here is derived from an EMBL/GenBank/DDBJ whole genome shotgun (WGS) entry which is preliminary data.</text>
</comment>
<dbReference type="CDD" id="cd04301">
    <property type="entry name" value="NAT_SF"/>
    <property type="match status" value="1"/>
</dbReference>
<dbReference type="InterPro" id="IPR000182">
    <property type="entry name" value="GNAT_dom"/>
</dbReference>